<organism evidence="2 3">
    <name type="scientific">Clostridium cadaveris</name>
    <dbReference type="NCBI Taxonomy" id="1529"/>
    <lineage>
        <taxon>Bacteria</taxon>
        <taxon>Bacillati</taxon>
        <taxon>Bacillota</taxon>
        <taxon>Clostridia</taxon>
        <taxon>Eubacteriales</taxon>
        <taxon>Clostridiaceae</taxon>
        <taxon>Clostridium</taxon>
    </lineage>
</organism>
<accession>A0A1I2KR68</accession>
<name>A0A1I2KR68_9CLOT</name>
<dbReference type="AlphaFoldDB" id="A0A1I2KR68"/>
<dbReference type="Proteomes" id="UP000182135">
    <property type="component" value="Unassembled WGS sequence"/>
</dbReference>
<dbReference type="STRING" id="1529.SAMN04487885_106159"/>
<dbReference type="EMBL" id="FOOE01000006">
    <property type="protein sequence ID" value="SFF68730.1"/>
    <property type="molecule type" value="Genomic_DNA"/>
</dbReference>
<keyword evidence="3" id="KW-1185">Reference proteome</keyword>
<evidence type="ECO:0000256" key="1">
    <source>
        <dbReference type="SAM" id="Coils"/>
    </source>
</evidence>
<reference evidence="2 3" key="1">
    <citation type="submission" date="2016-10" db="EMBL/GenBank/DDBJ databases">
        <authorList>
            <person name="de Groot N.N."/>
        </authorList>
    </citation>
    <scope>NUCLEOTIDE SEQUENCE [LARGE SCALE GENOMIC DNA]</scope>
    <source>
        <strain evidence="2 3">NLAE-zl-G419</strain>
    </source>
</reference>
<feature type="coiled-coil region" evidence="1">
    <location>
        <begin position="66"/>
        <end position="142"/>
    </location>
</feature>
<dbReference type="eggNOG" id="ENOG5030GBU">
    <property type="taxonomic scope" value="Bacteria"/>
</dbReference>
<dbReference type="InterPro" id="IPR036388">
    <property type="entry name" value="WH-like_DNA-bd_sf"/>
</dbReference>
<sequence length="145" mass="17271">MRSEGMININRTIAKIRRYKELKADIIDTDIKLQELEDEMLGITGQGTEERTGKTYKITSTVEQQADKYMEKKEDLIRKRSIKEREVKRIENAISVLTEEEREVIELAHIHLKKYWKIENQLHKSYSRLKQIENEAAEKMEKYLS</sequence>
<proteinExistence type="predicted"/>
<dbReference type="Gene3D" id="1.10.10.10">
    <property type="entry name" value="Winged helix-like DNA-binding domain superfamily/Winged helix DNA-binding domain"/>
    <property type="match status" value="1"/>
</dbReference>
<evidence type="ECO:0000313" key="3">
    <source>
        <dbReference type="Proteomes" id="UP000182135"/>
    </source>
</evidence>
<evidence type="ECO:0000313" key="2">
    <source>
        <dbReference type="EMBL" id="SFF68730.1"/>
    </source>
</evidence>
<keyword evidence="1" id="KW-0175">Coiled coil</keyword>
<gene>
    <name evidence="2" type="ORF">SAMN04487885_106159</name>
</gene>
<protein>
    <submittedName>
        <fullName evidence="2">Uncharacterized protein</fullName>
    </submittedName>
</protein>
<dbReference type="InterPro" id="IPR013324">
    <property type="entry name" value="RNA_pol_sigma_r3/r4-like"/>
</dbReference>
<dbReference type="SUPFAM" id="SSF88659">
    <property type="entry name" value="Sigma3 and sigma4 domains of RNA polymerase sigma factors"/>
    <property type="match status" value="1"/>
</dbReference>